<dbReference type="EMBL" id="UINC01107096">
    <property type="protein sequence ID" value="SVC72220.1"/>
    <property type="molecule type" value="Genomic_DNA"/>
</dbReference>
<organism evidence="3">
    <name type="scientific">marine metagenome</name>
    <dbReference type="NCBI Taxonomy" id="408172"/>
    <lineage>
        <taxon>unclassified sequences</taxon>
        <taxon>metagenomes</taxon>
        <taxon>ecological metagenomes</taxon>
    </lineage>
</organism>
<evidence type="ECO:0000313" key="3">
    <source>
        <dbReference type="EMBL" id="SVC72220.1"/>
    </source>
</evidence>
<proteinExistence type="predicted"/>
<keyword evidence="2" id="KW-0067">ATP-binding</keyword>
<accession>A0A382PHE0</accession>
<keyword evidence="2" id="KW-0547">Nucleotide-binding</keyword>
<dbReference type="GO" id="GO:0004386">
    <property type="term" value="F:helicase activity"/>
    <property type="evidence" value="ECO:0007669"/>
    <property type="project" value="UniProtKB-KW"/>
</dbReference>
<feature type="non-terminal residue" evidence="3">
    <location>
        <position position="1"/>
    </location>
</feature>
<keyword evidence="1" id="KW-0378">Hydrolase</keyword>
<keyword evidence="2" id="KW-0347">Helicase</keyword>
<feature type="non-terminal residue" evidence="3">
    <location>
        <position position="300"/>
    </location>
</feature>
<dbReference type="PANTHER" id="PTHR43519">
    <property type="entry name" value="ATP-DEPENDENT RNA HELICASE HRPB"/>
    <property type="match status" value="1"/>
</dbReference>
<dbReference type="AlphaFoldDB" id="A0A382PHE0"/>
<dbReference type="PANTHER" id="PTHR43519:SF1">
    <property type="entry name" value="ATP-DEPENDENT RNA HELICASE HRPB"/>
    <property type="match status" value="1"/>
</dbReference>
<reference evidence="3" key="1">
    <citation type="submission" date="2018-05" db="EMBL/GenBank/DDBJ databases">
        <authorList>
            <person name="Lanie J.A."/>
            <person name="Ng W.-L."/>
            <person name="Kazmierczak K.M."/>
            <person name="Andrzejewski T.M."/>
            <person name="Davidsen T.M."/>
            <person name="Wayne K.J."/>
            <person name="Tettelin H."/>
            <person name="Glass J.I."/>
            <person name="Rusch D."/>
            <person name="Podicherti R."/>
            <person name="Tsui H.-C.T."/>
            <person name="Winkler M.E."/>
        </authorList>
    </citation>
    <scope>NUCLEOTIDE SEQUENCE</scope>
</reference>
<evidence type="ECO:0000256" key="1">
    <source>
        <dbReference type="ARBA" id="ARBA00022801"/>
    </source>
</evidence>
<gene>
    <name evidence="3" type="ORF">METZ01_LOCUS325074</name>
</gene>
<dbReference type="GO" id="GO:0016787">
    <property type="term" value="F:hydrolase activity"/>
    <property type="evidence" value="ECO:0007669"/>
    <property type="project" value="UniProtKB-KW"/>
</dbReference>
<evidence type="ECO:0000256" key="2">
    <source>
        <dbReference type="ARBA" id="ARBA00022806"/>
    </source>
</evidence>
<sequence>VGVRERAFDAARRARFDAGRCAELGLHPGACRDVDRAARQYARIIERFHNPVRPPSSTADAELARSVLVGYADHVALRRGVDNRTCEMERRRRVVLDRDTAVGDSQVLVAVEAREVEAPRAAGGGVHTVISLATAVDPEWIVELFPDRVESRVQLVWDEQEAAVVEVEALHFGALALQSVQRVPRDRASAAQILTARVVAGQLRFDSWSAAADAWLARSRCVAEWFAHRRLLTYDSDDLAVVYGEIVGDATRWSAARRAPVLDHLRNAMSWSDQQFVEQNAPERIRLPSGHGMKIAYTLG</sequence>
<protein>
    <submittedName>
        <fullName evidence="3">Uncharacterized protein</fullName>
    </submittedName>
</protein>
<name>A0A382PHE0_9ZZZZ</name>